<dbReference type="Proteomes" id="UP001149165">
    <property type="component" value="Unassembled WGS sequence"/>
</dbReference>
<reference evidence="1" key="2">
    <citation type="journal article" date="2023" name="IMA Fungus">
        <title>Comparative genomic study of the Penicillium genus elucidates a diverse pangenome and 15 lateral gene transfer events.</title>
        <authorList>
            <person name="Petersen C."/>
            <person name="Sorensen T."/>
            <person name="Nielsen M.R."/>
            <person name="Sondergaard T.E."/>
            <person name="Sorensen J.L."/>
            <person name="Fitzpatrick D.A."/>
            <person name="Frisvad J.C."/>
            <person name="Nielsen K.L."/>
        </authorList>
    </citation>
    <scope>NUCLEOTIDE SEQUENCE</scope>
    <source>
        <strain evidence="1">IBT 30069</strain>
    </source>
</reference>
<keyword evidence="2" id="KW-1185">Reference proteome</keyword>
<organism evidence="1 2">
    <name type="scientific">Penicillium angulare</name>
    <dbReference type="NCBI Taxonomy" id="116970"/>
    <lineage>
        <taxon>Eukaryota</taxon>
        <taxon>Fungi</taxon>
        <taxon>Dikarya</taxon>
        <taxon>Ascomycota</taxon>
        <taxon>Pezizomycotina</taxon>
        <taxon>Eurotiomycetes</taxon>
        <taxon>Eurotiomycetidae</taxon>
        <taxon>Eurotiales</taxon>
        <taxon>Aspergillaceae</taxon>
        <taxon>Penicillium</taxon>
    </lineage>
</organism>
<dbReference type="EMBL" id="JAPQKH010000004">
    <property type="protein sequence ID" value="KAJ5101053.1"/>
    <property type="molecule type" value="Genomic_DNA"/>
</dbReference>
<reference evidence="1" key="1">
    <citation type="submission" date="2022-11" db="EMBL/GenBank/DDBJ databases">
        <authorList>
            <person name="Petersen C."/>
        </authorList>
    </citation>
    <scope>NUCLEOTIDE SEQUENCE</scope>
    <source>
        <strain evidence="1">IBT 30069</strain>
    </source>
</reference>
<evidence type="ECO:0000313" key="1">
    <source>
        <dbReference type="EMBL" id="KAJ5101053.1"/>
    </source>
</evidence>
<proteinExistence type="predicted"/>
<protein>
    <submittedName>
        <fullName evidence="1">Uncharacterized protein</fullName>
    </submittedName>
</protein>
<comment type="caution">
    <text evidence="1">The sequence shown here is derived from an EMBL/GenBank/DDBJ whole genome shotgun (WGS) entry which is preliminary data.</text>
</comment>
<gene>
    <name evidence="1" type="ORF">N7456_007105</name>
</gene>
<name>A0A9W9KCN1_9EURO</name>
<accession>A0A9W9KCN1</accession>
<sequence length="92" mass="10350">MASGRAKWVEGQIVHCEPKYCLPFTASPHVYSLTSQRQHAPVNIHPSRITPIKNHSHQESHQLEVALSVSFEGWAIYDGSDPLNGHRDEKHA</sequence>
<evidence type="ECO:0000313" key="2">
    <source>
        <dbReference type="Proteomes" id="UP001149165"/>
    </source>
</evidence>
<dbReference type="AlphaFoldDB" id="A0A9W9KCN1"/>